<keyword evidence="3" id="KW-1185">Reference proteome</keyword>
<dbReference type="AlphaFoldDB" id="A0A1Y2HID8"/>
<protein>
    <submittedName>
        <fullName evidence="2">Uncharacterized protein</fullName>
    </submittedName>
</protein>
<evidence type="ECO:0000313" key="3">
    <source>
        <dbReference type="Proteomes" id="UP000193411"/>
    </source>
</evidence>
<name>A0A1Y2HID8_9FUNG</name>
<sequence>MEYYLFDLAKTTHTCPSMRGSDPIHSIRHPIHTIRRTSTADPTPESTANPTPQQIDRYDALVPYISTILSSTAQRDPHMWVFHDSHDTLKLEYIAQPPRAERGNDRRGHDERMHLAHGKMVFILYVLQTSMHHFHGLFEVNGESSDLDDEYEEEEEQDRYYEDDFDEDERYYREEQEERNRNMDLTACDKECGYCGHCPY</sequence>
<feature type="compositionally biased region" description="Acidic residues" evidence="1">
    <location>
        <begin position="145"/>
        <end position="167"/>
    </location>
</feature>
<dbReference type="OrthoDB" id="10264507at2759"/>
<comment type="caution">
    <text evidence="2">The sequence shown here is derived from an EMBL/GenBank/DDBJ whole genome shotgun (WGS) entry which is preliminary data.</text>
</comment>
<organism evidence="2 3">
    <name type="scientific">Catenaria anguillulae PL171</name>
    <dbReference type="NCBI Taxonomy" id="765915"/>
    <lineage>
        <taxon>Eukaryota</taxon>
        <taxon>Fungi</taxon>
        <taxon>Fungi incertae sedis</taxon>
        <taxon>Blastocladiomycota</taxon>
        <taxon>Blastocladiomycetes</taxon>
        <taxon>Blastocladiales</taxon>
        <taxon>Catenariaceae</taxon>
        <taxon>Catenaria</taxon>
    </lineage>
</organism>
<proteinExistence type="predicted"/>
<evidence type="ECO:0000256" key="1">
    <source>
        <dbReference type="SAM" id="MobiDB-lite"/>
    </source>
</evidence>
<feature type="region of interest" description="Disordered" evidence="1">
    <location>
        <begin position="143"/>
        <end position="167"/>
    </location>
</feature>
<dbReference type="EMBL" id="MCFL01000029">
    <property type="protein sequence ID" value="ORZ34377.1"/>
    <property type="molecule type" value="Genomic_DNA"/>
</dbReference>
<evidence type="ECO:0000313" key="2">
    <source>
        <dbReference type="EMBL" id="ORZ34377.1"/>
    </source>
</evidence>
<gene>
    <name evidence="2" type="ORF">BCR44DRAFT_1436572</name>
</gene>
<reference evidence="2 3" key="1">
    <citation type="submission" date="2016-07" db="EMBL/GenBank/DDBJ databases">
        <title>Pervasive Adenine N6-methylation of Active Genes in Fungi.</title>
        <authorList>
            <consortium name="DOE Joint Genome Institute"/>
            <person name="Mondo S.J."/>
            <person name="Dannebaum R.O."/>
            <person name="Kuo R.C."/>
            <person name="Labutti K."/>
            <person name="Haridas S."/>
            <person name="Kuo A."/>
            <person name="Salamov A."/>
            <person name="Ahrendt S.R."/>
            <person name="Lipzen A."/>
            <person name="Sullivan W."/>
            <person name="Andreopoulos W.B."/>
            <person name="Clum A."/>
            <person name="Lindquist E."/>
            <person name="Daum C."/>
            <person name="Ramamoorthy G.K."/>
            <person name="Gryganskyi A."/>
            <person name="Culley D."/>
            <person name="Magnuson J.K."/>
            <person name="James T.Y."/>
            <person name="O'Malley M.A."/>
            <person name="Stajich J.E."/>
            <person name="Spatafora J.W."/>
            <person name="Visel A."/>
            <person name="Grigoriev I.V."/>
        </authorList>
    </citation>
    <scope>NUCLEOTIDE SEQUENCE [LARGE SCALE GENOMIC DNA]</scope>
    <source>
        <strain evidence="2 3">PL171</strain>
    </source>
</reference>
<dbReference type="Proteomes" id="UP000193411">
    <property type="component" value="Unassembled WGS sequence"/>
</dbReference>
<accession>A0A1Y2HID8</accession>